<feature type="binding site" evidence="13">
    <location>
        <position position="101"/>
    </location>
    <ligand>
        <name>Zn(2+)</name>
        <dbReference type="ChEBI" id="CHEBI:29105"/>
    </ligand>
</feature>
<comment type="similarity">
    <text evidence="2">Belongs to the Fur family.</text>
</comment>
<dbReference type="GO" id="GO:0005829">
    <property type="term" value="C:cytosol"/>
    <property type="evidence" value="ECO:0007669"/>
    <property type="project" value="TreeGrafter"/>
</dbReference>
<comment type="cofactor">
    <cofactor evidence="13">
        <name>Zn(2+)</name>
        <dbReference type="ChEBI" id="CHEBI:29105"/>
    </cofactor>
    <text evidence="13">Binds 1 zinc ion per subunit.</text>
</comment>
<evidence type="ECO:0000256" key="3">
    <source>
        <dbReference type="ARBA" id="ARBA00011738"/>
    </source>
</evidence>
<evidence type="ECO:0000313" key="17">
    <source>
        <dbReference type="Proteomes" id="UP000650524"/>
    </source>
</evidence>
<evidence type="ECO:0000256" key="5">
    <source>
        <dbReference type="ARBA" id="ARBA00022490"/>
    </source>
</evidence>
<dbReference type="GO" id="GO:1900376">
    <property type="term" value="P:regulation of secondary metabolite biosynthetic process"/>
    <property type="evidence" value="ECO:0007669"/>
    <property type="project" value="TreeGrafter"/>
</dbReference>
<evidence type="ECO:0000256" key="9">
    <source>
        <dbReference type="ARBA" id="ARBA00023004"/>
    </source>
</evidence>
<dbReference type="SUPFAM" id="SSF50037">
    <property type="entry name" value="C-terminal domain of transcriptional repressors"/>
    <property type="match status" value="1"/>
</dbReference>
<dbReference type="Pfam" id="PF04023">
    <property type="entry name" value="FeoA"/>
    <property type="match status" value="1"/>
</dbReference>
<accession>A0A8J6MWB7</accession>
<dbReference type="InterPro" id="IPR036388">
    <property type="entry name" value="WH-like_DNA-bd_sf"/>
</dbReference>
<keyword evidence="6" id="KW-0678">Repressor</keyword>
<evidence type="ECO:0000256" key="11">
    <source>
        <dbReference type="ARBA" id="ARBA00023125"/>
    </source>
</evidence>
<dbReference type="InterPro" id="IPR038157">
    <property type="entry name" value="FeoA_core_dom"/>
</dbReference>
<dbReference type="InterPro" id="IPR008988">
    <property type="entry name" value="Transcriptional_repressor_C"/>
</dbReference>
<keyword evidence="12" id="KW-0804">Transcription</keyword>
<comment type="subcellular location">
    <subcellularLocation>
        <location evidence="1">Cytoplasm</location>
    </subcellularLocation>
</comment>
<comment type="caution">
    <text evidence="16">The sequence shown here is derived from an EMBL/GenBank/DDBJ whole genome shotgun (WGS) entry which is preliminary data.</text>
</comment>
<evidence type="ECO:0000256" key="2">
    <source>
        <dbReference type="ARBA" id="ARBA00007957"/>
    </source>
</evidence>
<evidence type="ECO:0000256" key="13">
    <source>
        <dbReference type="PIRSR" id="PIRSR602481-1"/>
    </source>
</evidence>
<comment type="cofactor">
    <cofactor evidence="14">
        <name>Mn(2+)</name>
        <dbReference type="ChEBI" id="CHEBI:29035"/>
    </cofactor>
    <cofactor evidence="14">
        <name>Fe(2+)</name>
        <dbReference type="ChEBI" id="CHEBI:29033"/>
    </cofactor>
    <text evidence="14">Binds 1 Mn(2+) or Fe(2+) ion per subunit.</text>
</comment>
<dbReference type="InterPro" id="IPR043135">
    <property type="entry name" value="Fur_C"/>
</dbReference>
<sequence length="230" mass="26193">MEKNESLEKANFRTLIEADGKDRIQDRLNIIGVFLRREEHITLEEMLDLLREEGYDFEPRFVKQCINRMVDLGFAQKKQFEGQPIRYEHRHLGKHHDHLICTKCGTIVEFADESMERLQVEIAAKSGFHMLQHRMDIYGLCSQCLSQRTPLMPLTMAKEGERVVIREIAGGRKKQARLTDMGLRPGHLIEIINNAGSGRIILAQGPTRLAIGRGMAGKIMVSISQQDAGT</sequence>
<evidence type="ECO:0000259" key="15">
    <source>
        <dbReference type="SMART" id="SM00899"/>
    </source>
</evidence>
<gene>
    <name evidence="16" type="ORF">H8E19_03410</name>
</gene>
<dbReference type="AlphaFoldDB" id="A0A8J6MWB7"/>
<dbReference type="FunFam" id="3.30.1490.190:FF:000001">
    <property type="entry name" value="Ferric uptake regulation protein"/>
    <property type="match status" value="1"/>
</dbReference>
<evidence type="ECO:0000256" key="12">
    <source>
        <dbReference type="ARBA" id="ARBA00023163"/>
    </source>
</evidence>
<feature type="domain" description="Ferrous iron transporter FeoA-like" evidence="15">
    <location>
        <begin position="152"/>
        <end position="223"/>
    </location>
</feature>
<evidence type="ECO:0000256" key="8">
    <source>
        <dbReference type="ARBA" id="ARBA00022833"/>
    </source>
</evidence>
<protein>
    <recommendedName>
        <fullName evidence="4">Ferric uptake regulation protein</fullName>
    </recommendedName>
</protein>
<dbReference type="Gene3D" id="1.10.10.10">
    <property type="entry name" value="Winged helix-like DNA-binding domain superfamily/Winged helix DNA-binding domain"/>
    <property type="match status" value="1"/>
</dbReference>
<keyword evidence="8 13" id="KW-0862">Zinc</keyword>
<dbReference type="Pfam" id="PF01475">
    <property type="entry name" value="FUR"/>
    <property type="match status" value="1"/>
</dbReference>
<name>A0A8J6MWB7_9DELT</name>
<evidence type="ECO:0000256" key="1">
    <source>
        <dbReference type="ARBA" id="ARBA00004496"/>
    </source>
</evidence>
<dbReference type="Gene3D" id="3.30.1490.190">
    <property type="match status" value="1"/>
</dbReference>
<keyword evidence="11" id="KW-0238">DNA-binding</keyword>
<keyword evidence="7 13" id="KW-0479">Metal-binding</keyword>
<dbReference type="InterPro" id="IPR036390">
    <property type="entry name" value="WH_DNA-bd_sf"/>
</dbReference>
<feature type="binding site" evidence="14">
    <location>
        <position position="97"/>
    </location>
    <ligand>
        <name>Fe cation</name>
        <dbReference type="ChEBI" id="CHEBI:24875"/>
    </ligand>
</feature>
<evidence type="ECO:0000256" key="14">
    <source>
        <dbReference type="PIRSR" id="PIRSR602481-2"/>
    </source>
</evidence>
<reference evidence="16 17" key="1">
    <citation type="submission" date="2020-08" db="EMBL/GenBank/DDBJ databases">
        <title>Bridging the membrane lipid divide: bacteria of the FCB group superphylum have the potential to synthesize archaeal ether lipids.</title>
        <authorList>
            <person name="Villanueva L."/>
            <person name="Von Meijenfeldt F.A.B."/>
            <person name="Westbye A.B."/>
            <person name="Yadav S."/>
            <person name="Hopmans E.C."/>
            <person name="Dutilh B.E."/>
            <person name="Sinninghe Damste J.S."/>
        </authorList>
    </citation>
    <scope>NUCLEOTIDE SEQUENCE [LARGE SCALE GENOMIC DNA]</scope>
    <source>
        <strain evidence="16">NIOZ-UU27</strain>
    </source>
</reference>
<keyword evidence="10" id="KW-0805">Transcription regulation</keyword>
<feature type="binding site" evidence="14">
    <location>
        <position position="95"/>
    </location>
    <ligand>
        <name>Fe cation</name>
        <dbReference type="ChEBI" id="CHEBI:24875"/>
    </ligand>
</feature>
<dbReference type="GO" id="GO:0008270">
    <property type="term" value="F:zinc ion binding"/>
    <property type="evidence" value="ECO:0007669"/>
    <property type="project" value="TreeGrafter"/>
</dbReference>
<dbReference type="SUPFAM" id="SSF46785">
    <property type="entry name" value="Winged helix' DNA-binding domain"/>
    <property type="match status" value="1"/>
</dbReference>
<dbReference type="PANTHER" id="PTHR33202:SF2">
    <property type="entry name" value="FERRIC UPTAKE REGULATION PROTEIN"/>
    <property type="match status" value="1"/>
</dbReference>
<organism evidence="16 17">
    <name type="scientific">Candidatus Desulfacyla euxinica</name>
    <dbReference type="NCBI Taxonomy" id="2841693"/>
    <lineage>
        <taxon>Bacteria</taxon>
        <taxon>Deltaproteobacteria</taxon>
        <taxon>Candidatus Desulfacyla</taxon>
    </lineage>
</organism>
<dbReference type="PANTHER" id="PTHR33202">
    <property type="entry name" value="ZINC UPTAKE REGULATION PROTEIN"/>
    <property type="match status" value="1"/>
</dbReference>
<evidence type="ECO:0000256" key="10">
    <source>
        <dbReference type="ARBA" id="ARBA00023015"/>
    </source>
</evidence>
<evidence type="ECO:0000313" key="16">
    <source>
        <dbReference type="EMBL" id="MBC8176428.1"/>
    </source>
</evidence>
<feature type="binding site" evidence="14">
    <location>
        <position position="133"/>
    </location>
    <ligand>
        <name>Fe cation</name>
        <dbReference type="ChEBI" id="CHEBI:24875"/>
    </ligand>
</feature>
<dbReference type="GO" id="GO:0045892">
    <property type="term" value="P:negative regulation of DNA-templated transcription"/>
    <property type="evidence" value="ECO:0007669"/>
    <property type="project" value="TreeGrafter"/>
</dbReference>
<feature type="binding site" evidence="13">
    <location>
        <position position="144"/>
    </location>
    <ligand>
        <name>Zn(2+)</name>
        <dbReference type="ChEBI" id="CHEBI:29105"/>
    </ligand>
</feature>
<evidence type="ECO:0000256" key="7">
    <source>
        <dbReference type="ARBA" id="ARBA00022723"/>
    </source>
</evidence>
<feature type="binding site" evidence="13">
    <location>
        <position position="141"/>
    </location>
    <ligand>
        <name>Zn(2+)</name>
        <dbReference type="ChEBI" id="CHEBI:29105"/>
    </ligand>
</feature>
<dbReference type="InterPro" id="IPR002481">
    <property type="entry name" value="FUR"/>
</dbReference>
<dbReference type="EMBL" id="JACNJD010000135">
    <property type="protein sequence ID" value="MBC8176428.1"/>
    <property type="molecule type" value="Genomic_DNA"/>
</dbReference>
<keyword evidence="9 14" id="KW-0408">Iron</keyword>
<dbReference type="InterPro" id="IPR007167">
    <property type="entry name" value="Fe-transptr_FeoA-like"/>
</dbReference>
<dbReference type="SMART" id="SM00899">
    <property type="entry name" value="FeoA"/>
    <property type="match status" value="1"/>
</dbReference>
<dbReference type="CDD" id="cd07153">
    <property type="entry name" value="Fur_like"/>
    <property type="match status" value="1"/>
</dbReference>
<dbReference type="GO" id="GO:0003700">
    <property type="term" value="F:DNA-binding transcription factor activity"/>
    <property type="evidence" value="ECO:0007669"/>
    <property type="project" value="InterPro"/>
</dbReference>
<feature type="binding site" evidence="14">
    <location>
        <position position="116"/>
    </location>
    <ligand>
        <name>Fe cation</name>
        <dbReference type="ChEBI" id="CHEBI:24875"/>
    </ligand>
</feature>
<proteinExistence type="inferred from homology"/>
<dbReference type="Proteomes" id="UP000650524">
    <property type="component" value="Unassembled WGS sequence"/>
</dbReference>
<dbReference type="Gene3D" id="2.30.30.90">
    <property type="match status" value="1"/>
</dbReference>
<keyword evidence="5" id="KW-0963">Cytoplasm</keyword>
<feature type="binding site" evidence="13">
    <location>
        <position position="104"/>
    </location>
    <ligand>
        <name>Zn(2+)</name>
        <dbReference type="ChEBI" id="CHEBI:29105"/>
    </ligand>
</feature>
<comment type="subunit">
    <text evidence="3">Homodimer.</text>
</comment>
<dbReference type="GO" id="GO:0000976">
    <property type="term" value="F:transcription cis-regulatory region binding"/>
    <property type="evidence" value="ECO:0007669"/>
    <property type="project" value="TreeGrafter"/>
</dbReference>
<evidence type="ECO:0000256" key="6">
    <source>
        <dbReference type="ARBA" id="ARBA00022491"/>
    </source>
</evidence>
<evidence type="ECO:0000256" key="4">
    <source>
        <dbReference type="ARBA" id="ARBA00020910"/>
    </source>
</evidence>